<organism evidence="1 2">
    <name type="scientific">Hibiscus sabdariffa</name>
    <name type="common">roselle</name>
    <dbReference type="NCBI Taxonomy" id="183260"/>
    <lineage>
        <taxon>Eukaryota</taxon>
        <taxon>Viridiplantae</taxon>
        <taxon>Streptophyta</taxon>
        <taxon>Embryophyta</taxon>
        <taxon>Tracheophyta</taxon>
        <taxon>Spermatophyta</taxon>
        <taxon>Magnoliopsida</taxon>
        <taxon>eudicotyledons</taxon>
        <taxon>Gunneridae</taxon>
        <taxon>Pentapetalae</taxon>
        <taxon>rosids</taxon>
        <taxon>malvids</taxon>
        <taxon>Malvales</taxon>
        <taxon>Malvaceae</taxon>
        <taxon>Malvoideae</taxon>
        <taxon>Hibiscus</taxon>
    </lineage>
</organism>
<dbReference type="PANTHER" id="PTHR46043:SF13">
    <property type="entry name" value="ARM REPEAT SUPERFAMILY PROTEIN"/>
    <property type="match status" value="1"/>
</dbReference>
<protein>
    <submittedName>
        <fullName evidence="1">Uncharacterized protein</fullName>
    </submittedName>
</protein>
<dbReference type="PANTHER" id="PTHR46043">
    <property type="entry name" value="ARM REPEAT SUPERFAMILY PROTEIN"/>
    <property type="match status" value="1"/>
</dbReference>
<evidence type="ECO:0000313" key="1">
    <source>
        <dbReference type="EMBL" id="KAK8982787.1"/>
    </source>
</evidence>
<proteinExistence type="predicted"/>
<evidence type="ECO:0000313" key="2">
    <source>
        <dbReference type="Proteomes" id="UP001396334"/>
    </source>
</evidence>
<accession>A0ABR2P3G0</accession>
<sequence length="171" mass="18775">MDSLLGLLQKDDKNVMTAAVQILEIFQAGTPVPQALAAGVLKILASFDEIKENFVEESTVFVFIGLAASGTAVAQENRLVVYVIWKERREWGCTTSWIKMLDEKAVEEKEAAAVAISTLVLYTGNQKCRKQMVAAGACVFMQKLVEMNVEVAKKLLESLASGKIWGVFSRT</sequence>
<gene>
    <name evidence="1" type="ORF">V6N11_046697</name>
</gene>
<name>A0ABR2P3G0_9ROSI</name>
<dbReference type="Proteomes" id="UP001396334">
    <property type="component" value="Unassembled WGS sequence"/>
</dbReference>
<dbReference type="InterPro" id="IPR011989">
    <property type="entry name" value="ARM-like"/>
</dbReference>
<reference evidence="1 2" key="1">
    <citation type="journal article" date="2024" name="G3 (Bethesda)">
        <title>Genome assembly of Hibiscus sabdariffa L. provides insights into metabolisms of medicinal natural products.</title>
        <authorList>
            <person name="Kim T."/>
        </authorList>
    </citation>
    <scope>NUCLEOTIDE SEQUENCE [LARGE SCALE GENOMIC DNA]</scope>
    <source>
        <strain evidence="1">TK-2024</strain>
        <tissue evidence="1">Old leaves</tissue>
    </source>
</reference>
<dbReference type="EMBL" id="JBBPBN010000085">
    <property type="protein sequence ID" value="KAK8982787.1"/>
    <property type="molecule type" value="Genomic_DNA"/>
</dbReference>
<comment type="caution">
    <text evidence="1">The sequence shown here is derived from an EMBL/GenBank/DDBJ whole genome shotgun (WGS) entry which is preliminary data.</text>
</comment>
<dbReference type="Gene3D" id="1.25.10.10">
    <property type="entry name" value="Leucine-rich Repeat Variant"/>
    <property type="match status" value="1"/>
</dbReference>
<keyword evidence="2" id="KW-1185">Reference proteome</keyword>